<dbReference type="GO" id="GO:0016491">
    <property type="term" value="F:oxidoreductase activity"/>
    <property type="evidence" value="ECO:0007669"/>
    <property type="project" value="UniProtKB-KW"/>
</dbReference>
<dbReference type="InterPro" id="IPR028939">
    <property type="entry name" value="P5C_Rdtase_cat_N"/>
</dbReference>
<dbReference type="Pfam" id="PF03807">
    <property type="entry name" value="F420_oxidored"/>
    <property type="match status" value="1"/>
</dbReference>
<keyword evidence="4" id="KW-1185">Reference proteome</keyword>
<proteinExistence type="predicted"/>
<evidence type="ECO:0000313" key="4">
    <source>
        <dbReference type="Proteomes" id="UP000555564"/>
    </source>
</evidence>
<dbReference type="Gene3D" id="3.40.50.720">
    <property type="entry name" value="NAD(P)-binding Rossmann-like Domain"/>
    <property type="match status" value="1"/>
</dbReference>
<organism evidence="3 4">
    <name type="scientific">Sphaerisporangium rubeum</name>
    <dbReference type="NCBI Taxonomy" id="321317"/>
    <lineage>
        <taxon>Bacteria</taxon>
        <taxon>Bacillati</taxon>
        <taxon>Actinomycetota</taxon>
        <taxon>Actinomycetes</taxon>
        <taxon>Streptosporangiales</taxon>
        <taxon>Streptosporangiaceae</taxon>
        <taxon>Sphaerisporangium</taxon>
    </lineage>
</organism>
<feature type="domain" description="Pyrroline-5-carboxylate reductase catalytic N-terminal" evidence="2">
    <location>
        <begin position="3"/>
        <end position="91"/>
    </location>
</feature>
<evidence type="ECO:0000313" key="3">
    <source>
        <dbReference type="EMBL" id="MBB6476715.1"/>
    </source>
</evidence>
<dbReference type="Proteomes" id="UP000555564">
    <property type="component" value="Unassembled WGS sequence"/>
</dbReference>
<dbReference type="AlphaFoldDB" id="A0A7X0IK72"/>
<comment type="caution">
    <text evidence="3">The sequence shown here is derived from an EMBL/GenBank/DDBJ whole genome shotgun (WGS) entry which is preliminary data.</text>
</comment>
<dbReference type="PANTHER" id="PTHR14239">
    <property type="entry name" value="DUDULIN-RELATED"/>
    <property type="match status" value="1"/>
</dbReference>
<evidence type="ECO:0000256" key="1">
    <source>
        <dbReference type="ARBA" id="ARBA00023002"/>
    </source>
</evidence>
<dbReference type="RefSeq" id="WP_184986928.1">
    <property type="nucleotide sequence ID" value="NZ_BAAALO010000051.1"/>
</dbReference>
<protein>
    <recommendedName>
        <fullName evidence="2">Pyrroline-5-carboxylate reductase catalytic N-terminal domain-containing protein</fullName>
    </recommendedName>
</protein>
<name>A0A7X0IK72_9ACTN</name>
<reference evidence="3 4" key="1">
    <citation type="submission" date="2020-08" db="EMBL/GenBank/DDBJ databases">
        <title>Sequencing the genomes of 1000 actinobacteria strains.</title>
        <authorList>
            <person name="Klenk H.-P."/>
        </authorList>
    </citation>
    <scope>NUCLEOTIDE SEQUENCE [LARGE SCALE GENOMIC DNA]</scope>
    <source>
        <strain evidence="3 4">DSM 44936</strain>
    </source>
</reference>
<dbReference type="SUPFAM" id="SSF51735">
    <property type="entry name" value="NAD(P)-binding Rossmann-fold domains"/>
    <property type="match status" value="1"/>
</dbReference>
<dbReference type="EMBL" id="JACHIU010000001">
    <property type="protein sequence ID" value="MBB6476715.1"/>
    <property type="molecule type" value="Genomic_DNA"/>
</dbReference>
<dbReference type="InterPro" id="IPR036291">
    <property type="entry name" value="NAD(P)-bd_dom_sf"/>
</dbReference>
<gene>
    <name evidence="3" type="ORF">BJ992_006146</name>
</gene>
<sequence>MTTIACIGSGLIGGTVARLAVAAGYDVVVSNSRGPETLAGLVEELGPKARAATAAEAAAAGDLVLVSVPLRAYREVPVEPLVGKTVMDTNNYYSERDGRFAELEEGSATSSELLQRHLPQARVVKVFNNIYYAHLLGLARPAGSADRSALPIAGDDASAKAEVTGFLDAIGYDALDAGTLADSWRFEPGTPAYGVPYVGDVADFQNSPGNPAGTAAIDDAVAAAKR</sequence>
<evidence type="ECO:0000259" key="2">
    <source>
        <dbReference type="Pfam" id="PF03807"/>
    </source>
</evidence>
<accession>A0A7X0IK72</accession>
<dbReference type="PANTHER" id="PTHR14239:SF10">
    <property type="entry name" value="REDUCTASE"/>
    <property type="match status" value="1"/>
</dbReference>
<keyword evidence="1" id="KW-0560">Oxidoreductase</keyword>
<dbReference type="InterPro" id="IPR051267">
    <property type="entry name" value="STEAP_metalloreductase"/>
</dbReference>